<protein>
    <submittedName>
        <fullName evidence="2">Putative carboxymuconolactone decarboxylase protein</fullName>
    </submittedName>
</protein>
<feature type="domain" description="Carboxymuconolactone decarboxylase-like" evidence="1">
    <location>
        <begin position="204"/>
        <end position="259"/>
    </location>
</feature>
<dbReference type="eggNOG" id="ENOG502SHW8">
    <property type="taxonomic scope" value="Eukaryota"/>
</dbReference>
<accession>R1G745</accession>
<dbReference type="Gene3D" id="1.20.1290.10">
    <property type="entry name" value="AhpD-like"/>
    <property type="match status" value="1"/>
</dbReference>
<dbReference type="AlphaFoldDB" id="R1G745"/>
<reference evidence="3" key="1">
    <citation type="journal article" date="2013" name="Genome Announc.">
        <title>Draft genome sequence of Neofusicoccum parvum isolate UCR-NP2, a fungal vascular pathogen associated with grapevine cankers.</title>
        <authorList>
            <person name="Blanco-Ulate B."/>
            <person name="Rolshausen P."/>
            <person name="Cantu D."/>
        </authorList>
    </citation>
    <scope>NUCLEOTIDE SEQUENCE [LARGE SCALE GENOMIC DNA]</scope>
    <source>
        <strain evidence="3">UCR-NP2</strain>
    </source>
</reference>
<dbReference type="HOGENOM" id="CLU_096750_0_0_1"/>
<dbReference type="OrthoDB" id="10250730at2759"/>
<dbReference type="SUPFAM" id="SSF69118">
    <property type="entry name" value="AhpD-like"/>
    <property type="match status" value="1"/>
</dbReference>
<dbReference type="Pfam" id="PF02627">
    <property type="entry name" value="CMD"/>
    <property type="match status" value="2"/>
</dbReference>
<dbReference type="OMA" id="KEFMYCA"/>
<organism evidence="2 3">
    <name type="scientific">Botryosphaeria parva (strain UCR-NP2)</name>
    <name type="common">Grapevine canker fungus</name>
    <name type="synonym">Neofusicoccum parvum</name>
    <dbReference type="NCBI Taxonomy" id="1287680"/>
    <lineage>
        <taxon>Eukaryota</taxon>
        <taxon>Fungi</taxon>
        <taxon>Dikarya</taxon>
        <taxon>Ascomycota</taxon>
        <taxon>Pezizomycotina</taxon>
        <taxon>Dothideomycetes</taxon>
        <taxon>Dothideomycetes incertae sedis</taxon>
        <taxon>Botryosphaeriales</taxon>
        <taxon>Botryosphaeriaceae</taxon>
        <taxon>Neofusicoccum</taxon>
    </lineage>
</organism>
<dbReference type="KEGG" id="npa:UCRNP2_5942"/>
<proteinExistence type="predicted"/>
<dbReference type="Proteomes" id="UP000013521">
    <property type="component" value="Unassembled WGS sequence"/>
</dbReference>
<dbReference type="PANTHER" id="PTHR33930">
    <property type="entry name" value="ALKYL HYDROPEROXIDE REDUCTASE AHPD"/>
    <property type="match status" value="1"/>
</dbReference>
<dbReference type="GO" id="GO:0051920">
    <property type="term" value="F:peroxiredoxin activity"/>
    <property type="evidence" value="ECO:0007669"/>
    <property type="project" value="InterPro"/>
</dbReference>
<dbReference type="PANTHER" id="PTHR33930:SF2">
    <property type="entry name" value="BLR3452 PROTEIN"/>
    <property type="match status" value="1"/>
</dbReference>
<name>R1G745_BOTPV</name>
<dbReference type="InterPro" id="IPR029032">
    <property type="entry name" value="AhpD-like"/>
</dbReference>
<dbReference type="EMBL" id="KB916342">
    <property type="protein sequence ID" value="EOD47325.1"/>
    <property type="molecule type" value="Genomic_DNA"/>
</dbReference>
<sequence length="275" mass="30592">MDGVELNFWLCKFKNSPSQTKLKEQFTNELGEDAWDDGWQSLLQLSPELFEASVKLSAVPRKKRHLSLKVQHLISIAVDSSSTHLYVPGIHTHIKAALKEGATTAEVMEVIELTSTLGIHACNIGVPLLVEVMKEEGIYDKHLTASAPFDEYRDRLKVDFTEKRGYWHKFWEEFLALDPEFFEAYLDFSSVPWVKDVKGGGSGGGVLEPKVKELIYCAFDAAATHLYQPGLKLHMKNALGYGATPEEITEVLEIASLLSLHTAHAAAPILARSIA</sequence>
<feature type="domain" description="Carboxymuconolactone decarboxylase-like" evidence="1">
    <location>
        <begin position="47"/>
        <end position="112"/>
    </location>
</feature>
<evidence type="ECO:0000313" key="3">
    <source>
        <dbReference type="Proteomes" id="UP000013521"/>
    </source>
</evidence>
<evidence type="ECO:0000259" key="1">
    <source>
        <dbReference type="Pfam" id="PF02627"/>
    </source>
</evidence>
<dbReference type="InterPro" id="IPR003779">
    <property type="entry name" value="CMD-like"/>
</dbReference>
<gene>
    <name evidence="2" type="ORF">UCRNP2_5942</name>
</gene>
<evidence type="ECO:0000313" key="2">
    <source>
        <dbReference type="EMBL" id="EOD47325.1"/>
    </source>
</evidence>